<gene>
    <name evidence="1" type="ORF">ERS027661_01268</name>
</gene>
<dbReference type="EMBL" id="CNFU01000201">
    <property type="protein sequence ID" value="CKR42044.1"/>
    <property type="molecule type" value="Genomic_DNA"/>
</dbReference>
<dbReference type="Proteomes" id="UP000049023">
    <property type="component" value="Unassembled WGS sequence"/>
</dbReference>
<sequence length="88" mass="9536">MLLDDERIAVSGNGFRRGNRLGSFRCVAHAAVSGQPVRYRSVGIQPLEQIAVAGNPGQHLVVGELTQCGVVELRPGAWRRDGRMRPAT</sequence>
<accession>A0A654ZXB1</accession>
<reference evidence="1 2" key="1">
    <citation type="submission" date="2015-03" db="EMBL/GenBank/DDBJ databases">
        <authorList>
            <consortium name="Pathogen Informatics"/>
        </authorList>
    </citation>
    <scope>NUCLEOTIDE SEQUENCE [LARGE SCALE GENOMIC DNA]</scope>
    <source>
        <strain evidence="1 2">Bir 187</strain>
    </source>
</reference>
<evidence type="ECO:0000313" key="1">
    <source>
        <dbReference type="EMBL" id="CKR42044.1"/>
    </source>
</evidence>
<organism evidence="1 2">
    <name type="scientific">Mycobacterium tuberculosis</name>
    <dbReference type="NCBI Taxonomy" id="1773"/>
    <lineage>
        <taxon>Bacteria</taxon>
        <taxon>Bacillati</taxon>
        <taxon>Actinomycetota</taxon>
        <taxon>Actinomycetes</taxon>
        <taxon>Mycobacteriales</taxon>
        <taxon>Mycobacteriaceae</taxon>
        <taxon>Mycobacterium</taxon>
        <taxon>Mycobacterium tuberculosis complex</taxon>
    </lineage>
</organism>
<dbReference type="AlphaFoldDB" id="A0A654ZXB1"/>
<protein>
    <submittedName>
        <fullName evidence="1">Uncharacterized protein</fullName>
    </submittedName>
</protein>
<evidence type="ECO:0000313" key="2">
    <source>
        <dbReference type="Proteomes" id="UP000049023"/>
    </source>
</evidence>
<name>A0A654ZXB1_MYCTX</name>
<proteinExistence type="predicted"/>